<dbReference type="InterPro" id="IPR017938">
    <property type="entry name" value="Riboflavin_synthase-like_b-brl"/>
</dbReference>
<proteinExistence type="predicted"/>
<evidence type="ECO:0000256" key="2">
    <source>
        <dbReference type="ARBA" id="ARBA00022448"/>
    </source>
</evidence>
<feature type="transmembrane region" description="Helical" evidence="10">
    <location>
        <begin position="64"/>
        <end position="89"/>
    </location>
</feature>
<reference evidence="12 13" key="1">
    <citation type="submission" date="2016-02" db="EMBL/GenBank/DDBJ databases">
        <title>Complete genome sequence of Halocynthiibacter arcticus PAMC 20958t from arctic marine sediment.</title>
        <authorList>
            <person name="Lee Y.M."/>
            <person name="Baek K."/>
            <person name="Lee H.K."/>
            <person name="Shin S.C."/>
        </authorList>
    </citation>
    <scope>NUCLEOTIDE SEQUENCE [LARGE SCALE GENOMIC DNA]</scope>
    <source>
        <strain evidence="12">PAMC 20958</strain>
    </source>
</reference>
<evidence type="ECO:0000256" key="3">
    <source>
        <dbReference type="ARBA" id="ARBA00022630"/>
    </source>
</evidence>
<evidence type="ECO:0000256" key="5">
    <source>
        <dbReference type="ARBA" id="ARBA00022827"/>
    </source>
</evidence>
<dbReference type="CDD" id="cd00207">
    <property type="entry name" value="fer2"/>
    <property type="match status" value="1"/>
</dbReference>
<keyword evidence="3" id="KW-0285">Flavoprotein</keyword>
<accession>A0A126V1A6</accession>
<dbReference type="SUPFAM" id="SSF52343">
    <property type="entry name" value="Ferredoxin reductase-like, C-terminal NADP-linked domain"/>
    <property type="match status" value="1"/>
</dbReference>
<dbReference type="KEGG" id="hat:RC74_13220"/>
<evidence type="ECO:0000313" key="12">
    <source>
        <dbReference type="EMBL" id="AML52108.1"/>
    </source>
</evidence>
<evidence type="ECO:0000256" key="8">
    <source>
        <dbReference type="ARBA" id="ARBA00023136"/>
    </source>
</evidence>
<protein>
    <recommendedName>
        <fullName evidence="11">2Fe-2S ferredoxin-type domain-containing protein</fullName>
    </recommendedName>
</protein>
<organism evidence="12 13">
    <name type="scientific">Falsihalocynthiibacter arcticus</name>
    <dbReference type="NCBI Taxonomy" id="1579316"/>
    <lineage>
        <taxon>Bacteria</taxon>
        <taxon>Pseudomonadati</taxon>
        <taxon>Pseudomonadota</taxon>
        <taxon>Alphaproteobacteria</taxon>
        <taxon>Rhodobacterales</taxon>
        <taxon>Roseobacteraceae</taxon>
        <taxon>Falsihalocynthiibacter</taxon>
    </lineage>
</organism>
<keyword evidence="9" id="KW-0535">Nitrogen fixation</keyword>
<keyword evidence="13" id="KW-1185">Reference proteome</keyword>
<dbReference type="PANTHER" id="PTHR43644:SF1">
    <property type="entry name" value="NAD(P)H-FLAVIN REDUCTASE"/>
    <property type="match status" value="1"/>
</dbReference>
<keyword evidence="2" id="KW-0813">Transport</keyword>
<evidence type="ECO:0000256" key="9">
    <source>
        <dbReference type="ARBA" id="ARBA00023231"/>
    </source>
</evidence>
<evidence type="ECO:0000256" key="4">
    <source>
        <dbReference type="ARBA" id="ARBA00022692"/>
    </source>
</evidence>
<dbReference type="InterPro" id="IPR003667">
    <property type="entry name" value="NqrDE/RnfAE"/>
</dbReference>
<dbReference type="InterPro" id="IPR039261">
    <property type="entry name" value="FNR_nucleotide-bd"/>
</dbReference>
<gene>
    <name evidence="12" type="ORF">RC74_13220</name>
</gene>
<dbReference type="Proteomes" id="UP000070371">
    <property type="component" value="Chromosome"/>
</dbReference>
<feature type="transmembrane region" description="Helical" evidence="10">
    <location>
        <begin position="12"/>
        <end position="28"/>
    </location>
</feature>
<dbReference type="Gene3D" id="3.10.20.30">
    <property type="match status" value="1"/>
</dbReference>
<name>A0A126V1A6_9RHOB</name>
<dbReference type="GO" id="GO:0016020">
    <property type="term" value="C:membrane"/>
    <property type="evidence" value="ECO:0007669"/>
    <property type="project" value="InterPro"/>
</dbReference>
<dbReference type="Pfam" id="PF00111">
    <property type="entry name" value="Fer2"/>
    <property type="match status" value="1"/>
</dbReference>
<keyword evidence="8 10" id="KW-0472">Membrane</keyword>
<keyword evidence="7 10" id="KW-1133">Transmembrane helix</keyword>
<dbReference type="OrthoDB" id="9806195at2"/>
<sequence>MIELFVQSVLRENLALTFFLGICTFLAVSKRVEIAFWLGIAMIVVQSITVPVNHLIFQGLLIEVLLGSVVFVCIVLLLVTVVLAARAFLMPAKNVTIQVNGRQEITAKTGNKLLTILSDGGVVIPSACGGAGTCGQCRAQVMQGRTPALQTETALLSRQDIAKGVRLACQTTLRDNISITLPESMLQAKSWVCQVVSSRSVAPLIREIVLDLPPPNRAELPPGIVSSWLFGCAEGDKVNMSGPFGTFAAQDSKREMVFIGGGVGMAPCGRSSRTNWSDKVPRAKSAFGMARAVVWVYFTNRNLNFYRKNTLIFIGPQHSRTPTTTGKAKRALFMRLLYAAILPHIQHRMIANTTSADRP</sequence>
<keyword evidence="4 10" id="KW-0812">Transmembrane</keyword>
<dbReference type="STRING" id="1579316.RC74_13220"/>
<feature type="domain" description="2Fe-2S ferredoxin-type" evidence="11">
    <location>
        <begin position="93"/>
        <end position="185"/>
    </location>
</feature>
<dbReference type="GO" id="GO:0012505">
    <property type="term" value="C:endomembrane system"/>
    <property type="evidence" value="ECO:0007669"/>
    <property type="project" value="UniProtKB-SubCell"/>
</dbReference>
<dbReference type="GO" id="GO:0051536">
    <property type="term" value="F:iron-sulfur cluster binding"/>
    <property type="evidence" value="ECO:0007669"/>
    <property type="project" value="InterPro"/>
</dbReference>
<evidence type="ECO:0000313" key="13">
    <source>
        <dbReference type="Proteomes" id="UP000070371"/>
    </source>
</evidence>
<dbReference type="InterPro" id="IPR001041">
    <property type="entry name" value="2Fe-2S_ferredoxin-type"/>
</dbReference>
<feature type="transmembrane region" description="Helical" evidence="10">
    <location>
        <begin position="34"/>
        <end position="57"/>
    </location>
</feature>
<evidence type="ECO:0000256" key="6">
    <source>
        <dbReference type="ARBA" id="ARBA00022967"/>
    </source>
</evidence>
<dbReference type="SUPFAM" id="SSF63380">
    <property type="entry name" value="Riboflavin synthase domain-like"/>
    <property type="match status" value="1"/>
</dbReference>
<evidence type="ECO:0000256" key="10">
    <source>
        <dbReference type="SAM" id="Phobius"/>
    </source>
</evidence>
<evidence type="ECO:0000256" key="1">
    <source>
        <dbReference type="ARBA" id="ARBA00004127"/>
    </source>
</evidence>
<dbReference type="InterPro" id="IPR012675">
    <property type="entry name" value="Beta-grasp_dom_sf"/>
</dbReference>
<dbReference type="SUPFAM" id="SSF54292">
    <property type="entry name" value="2Fe-2S ferredoxin-like"/>
    <property type="match status" value="1"/>
</dbReference>
<comment type="subcellular location">
    <subcellularLocation>
        <location evidence="1">Endomembrane system</location>
        <topology evidence="1">Multi-pass membrane protein</topology>
    </subcellularLocation>
</comment>
<evidence type="ECO:0000259" key="11">
    <source>
        <dbReference type="PROSITE" id="PS51085"/>
    </source>
</evidence>
<keyword evidence="5" id="KW-0274">FAD</keyword>
<dbReference type="Pfam" id="PF02508">
    <property type="entry name" value="Rnf-Nqr"/>
    <property type="match status" value="1"/>
</dbReference>
<dbReference type="AlphaFoldDB" id="A0A126V1A6"/>
<dbReference type="PROSITE" id="PS51085">
    <property type="entry name" value="2FE2S_FER_2"/>
    <property type="match status" value="1"/>
</dbReference>
<dbReference type="PANTHER" id="PTHR43644">
    <property type="entry name" value="NA(+)-TRANSLOCATING NADH-QUINONE REDUCTASE SUBUNIT"/>
    <property type="match status" value="1"/>
</dbReference>
<keyword evidence="6" id="KW-1278">Translocase</keyword>
<dbReference type="Gene3D" id="2.40.30.10">
    <property type="entry name" value="Translation factors"/>
    <property type="match status" value="1"/>
</dbReference>
<dbReference type="EMBL" id="CP014327">
    <property type="protein sequence ID" value="AML52108.1"/>
    <property type="molecule type" value="Genomic_DNA"/>
</dbReference>
<evidence type="ECO:0000256" key="7">
    <source>
        <dbReference type="ARBA" id="ARBA00022989"/>
    </source>
</evidence>
<dbReference type="InterPro" id="IPR036010">
    <property type="entry name" value="2Fe-2S_ferredoxin-like_sf"/>
</dbReference>